<dbReference type="Proteomes" id="UP001055553">
    <property type="component" value="Chromosome"/>
</dbReference>
<reference evidence="2" key="1">
    <citation type="journal article" date="2022" name="Int. J. Syst. Evol. Microbiol.">
        <title>Nanobdella aerobiophila gen. nov., sp. nov., a thermoacidophilic, obligate ectosymbiotic archaeon, and proposal of Nanobdellaceae fam. nov., Nanobdellales ord. nov. and Nanobdellia class. nov.</title>
        <authorList>
            <person name="Kato S."/>
            <person name="Ogasawara A."/>
            <person name="Itoh T."/>
            <person name="Sakai H.D."/>
            <person name="Shimizu M."/>
            <person name="Yuki M."/>
            <person name="Kaneko M."/>
            <person name="Takashina T."/>
            <person name="Ohkuma M."/>
        </authorList>
    </citation>
    <scope>NUCLEOTIDE SEQUENCE [LARGE SCALE GENOMIC DNA]</scope>
    <source>
        <strain evidence="2">MJ1</strain>
    </source>
</reference>
<dbReference type="RefSeq" id="WP_258393050.1">
    <property type="nucleotide sequence ID" value="NZ_AP019769.1"/>
</dbReference>
<gene>
    <name evidence="1" type="ORF">MJ1_0586</name>
</gene>
<organism evidence="1 2">
    <name type="scientific">Nanobdella aerobiophila</name>
    <dbReference type="NCBI Taxonomy" id="2586965"/>
    <lineage>
        <taxon>Archaea</taxon>
        <taxon>Nanobdellota</taxon>
        <taxon>Nanobdellia</taxon>
        <taxon>Nanobdellales</taxon>
        <taxon>Nanobdellaceae</taxon>
        <taxon>Nanobdella</taxon>
    </lineage>
</organism>
<evidence type="ECO:0000313" key="1">
    <source>
        <dbReference type="EMBL" id="BBL45736.1"/>
    </source>
</evidence>
<dbReference type="EMBL" id="AP019769">
    <property type="protein sequence ID" value="BBL45736.1"/>
    <property type="molecule type" value="Genomic_DNA"/>
</dbReference>
<dbReference type="GeneID" id="74568532"/>
<keyword evidence="2" id="KW-1185">Reference proteome</keyword>
<accession>A0A915SL44</accession>
<protein>
    <submittedName>
        <fullName evidence="1">Uncharacterized protein</fullName>
    </submittedName>
</protein>
<proteinExistence type="predicted"/>
<dbReference type="KEGG" id="naer:MJ1_0586"/>
<dbReference type="AlphaFoldDB" id="A0A915SL44"/>
<sequence length="76" mass="9120">MFFYLKALAFGSPNIEYKSFVNSDNYLVDMGANIDNTALYFWHYGMKVLAFEDYHIIYKIEKEKHIFKKRVNKLLL</sequence>
<name>A0A915SL44_9ARCH</name>
<evidence type="ECO:0000313" key="2">
    <source>
        <dbReference type="Proteomes" id="UP001055553"/>
    </source>
</evidence>